<dbReference type="KEGG" id="pyr:P186_2358"/>
<dbReference type="eggNOG" id="arCOG01426">
    <property type="taxonomic scope" value="Archaea"/>
</dbReference>
<dbReference type="GeneID" id="11593961"/>
<dbReference type="OrthoDB" id="28108at2157"/>
<sequence length="145" mass="16616">MKDSYISRMDDRFREIRRILTEILEEVSGFKYRAAREVEELLEKRGVHCGIWLDVRLPADGLVKIDLYCPQPLVVGKVTVSLIDAEEVEEALAQLRKLAEAAEKSRGAKTYLAVLAVEFAPRDVAQYLRKRAEEEGIHLILGREY</sequence>
<name>G7VC60_9CREN</name>
<evidence type="ECO:0000313" key="2">
    <source>
        <dbReference type="Proteomes" id="UP000005867"/>
    </source>
</evidence>
<dbReference type="RefSeq" id="WP_014289571.1">
    <property type="nucleotide sequence ID" value="NC_016645.1"/>
</dbReference>
<dbReference type="PANTHER" id="PTHR34314:SF6">
    <property type="entry name" value="DUF3782 DOMAIN-CONTAINING PROTEIN"/>
    <property type="match status" value="1"/>
</dbReference>
<keyword evidence="2" id="KW-1185">Reference proteome</keyword>
<dbReference type="BioCyc" id="PSP1104324:GJSN-2306-MONOMER"/>
<gene>
    <name evidence="1" type="ORF">P186_2358</name>
</gene>
<protein>
    <submittedName>
        <fullName evidence="1">Uncharacterized protein</fullName>
    </submittedName>
</protein>
<dbReference type="PANTHER" id="PTHR34314">
    <property type="entry name" value="CRENARCHAEAL PROTEIN, PUTATIVE-RELATED"/>
    <property type="match status" value="1"/>
</dbReference>
<evidence type="ECO:0000313" key="1">
    <source>
        <dbReference type="EMBL" id="AET33746.1"/>
    </source>
</evidence>
<organism evidence="1 2">
    <name type="scientific">Pyrobaculum ferrireducens</name>
    <dbReference type="NCBI Taxonomy" id="1104324"/>
    <lineage>
        <taxon>Archaea</taxon>
        <taxon>Thermoproteota</taxon>
        <taxon>Thermoprotei</taxon>
        <taxon>Thermoproteales</taxon>
        <taxon>Thermoproteaceae</taxon>
        <taxon>Pyrobaculum</taxon>
    </lineage>
</organism>
<dbReference type="EMBL" id="CP003098">
    <property type="protein sequence ID" value="AET33746.1"/>
    <property type="molecule type" value="Genomic_DNA"/>
</dbReference>
<dbReference type="Proteomes" id="UP000005867">
    <property type="component" value="Chromosome"/>
</dbReference>
<reference evidence="1 2" key="1">
    <citation type="journal article" date="2012" name="J. Bacteriol.">
        <title>Complete genome sequence of strain 1860, a crenarchaeon of the genus pyrobaculum able to grow with various electron acceptors.</title>
        <authorList>
            <person name="Mardanov A.V."/>
            <person name="Gumerov V.M."/>
            <person name="Slobodkina G.B."/>
            <person name="Beletsky A.V."/>
            <person name="Bonch-Osmolovskaya E.A."/>
            <person name="Ravin N.V."/>
            <person name="Skryabin K.G."/>
        </authorList>
    </citation>
    <scope>NUCLEOTIDE SEQUENCE [LARGE SCALE GENOMIC DNA]</scope>
    <source>
        <strain evidence="1 2">1860</strain>
    </source>
</reference>
<dbReference type="HOGENOM" id="CLU_1782564_0_0_2"/>
<accession>G7VC60</accession>
<proteinExistence type="predicted"/>
<dbReference type="AlphaFoldDB" id="G7VC60"/>